<proteinExistence type="predicted"/>
<evidence type="ECO:0000259" key="2">
    <source>
        <dbReference type="Pfam" id="PF00535"/>
    </source>
</evidence>
<reference evidence="4" key="1">
    <citation type="submission" date="2016-06" db="EMBL/GenBank/DDBJ databases">
        <authorList>
            <person name="Varghese N."/>
            <person name="Submissions Spin"/>
        </authorList>
    </citation>
    <scope>NUCLEOTIDE SEQUENCE [LARGE SCALE GENOMIC DNA]</scope>
    <source>
        <strain evidence="4">DSM 43819</strain>
    </source>
</reference>
<dbReference type="CDD" id="cd00761">
    <property type="entry name" value="Glyco_tranf_GTA_type"/>
    <property type="match status" value="1"/>
</dbReference>
<feature type="region of interest" description="Disordered" evidence="1">
    <location>
        <begin position="316"/>
        <end position="356"/>
    </location>
</feature>
<dbReference type="EMBL" id="LT607754">
    <property type="protein sequence ID" value="SCG74683.1"/>
    <property type="molecule type" value="Genomic_DNA"/>
</dbReference>
<organism evidence="3 4">
    <name type="scientific">Micromonospora inositola</name>
    <dbReference type="NCBI Taxonomy" id="47865"/>
    <lineage>
        <taxon>Bacteria</taxon>
        <taxon>Bacillati</taxon>
        <taxon>Actinomycetota</taxon>
        <taxon>Actinomycetes</taxon>
        <taxon>Micromonosporales</taxon>
        <taxon>Micromonosporaceae</taxon>
        <taxon>Micromonospora</taxon>
    </lineage>
</organism>
<dbReference type="PANTHER" id="PTHR43685:SF2">
    <property type="entry name" value="GLYCOSYLTRANSFERASE 2-LIKE DOMAIN-CONTAINING PROTEIN"/>
    <property type="match status" value="1"/>
</dbReference>
<feature type="domain" description="Glycosyltransferase 2-like" evidence="2">
    <location>
        <begin position="8"/>
        <end position="113"/>
    </location>
</feature>
<protein>
    <submittedName>
        <fullName evidence="3">Glycosyl transferase family 2</fullName>
    </submittedName>
</protein>
<evidence type="ECO:0000313" key="4">
    <source>
        <dbReference type="Proteomes" id="UP000198221"/>
    </source>
</evidence>
<dbReference type="GO" id="GO:0016740">
    <property type="term" value="F:transferase activity"/>
    <property type="evidence" value="ECO:0007669"/>
    <property type="project" value="UniProtKB-KW"/>
</dbReference>
<sequence length="356" mass="39721">MTRTPDVSVVIPTCDRPELVTRAVRSALAQTVDTIEVIVVIDGGDEATRAALAAIADDRLRLIPLPERGGAPNARNVGVREATAAWTAFLDDDDEWLPEKLAVQLDLARAARAPLPIIASQLFNRTPRAEFVLPRRLPDPGEPICEYLTVRRGLFHGDGFIQTSTILAPTELLRRVPFTVGLRRQQELDWTLRAVSHDDVELVMAPEPLVIWHQDEDRPRISLQSPWEAQFEWLRSSRPLLTPRAYAALAMSVIGSMAATTRSFRVFWTLLADARRHGRPSLLDYVTYLQIWLLPPHLRHSLRDRLLNRRRGDRPGALVEATGTEATADVRTPHAEPVPPAYRAPDPVAGAGHVRP</sequence>
<accession>A0A1C5JVZ8</accession>
<dbReference type="PANTHER" id="PTHR43685">
    <property type="entry name" value="GLYCOSYLTRANSFERASE"/>
    <property type="match status" value="1"/>
</dbReference>
<dbReference type="InterPro" id="IPR029044">
    <property type="entry name" value="Nucleotide-diphossugar_trans"/>
</dbReference>
<dbReference type="AlphaFoldDB" id="A0A1C5JVZ8"/>
<dbReference type="InterPro" id="IPR001173">
    <property type="entry name" value="Glyco_trans_2-like"/>
</dbReference>
<keyword evidence="3" id="KW-0808">Transferase</keyword>
<dbReference type="Proteomes" id="UP000198221">
    <property type="component" value="Chromosome I"/>
</dbReference>
<evidence type="ECO:0000313" key="3">
    <source>
        <dbReference type="EMBL" id="SCG74683.1"/>
    </source>
</evidence>
<dbReference type="Pfam" id="PF00535">
    <property type="entry name" value="Glycos_transf_2"/>
    <property type="match status" value="1"/>
</dbReference>
<dbReference type="Gene3D" id="3.90.550.10">
    <property type="entry name" value="Spore Coat Polysaccharide Biosynthesis Protein SpsA, Chain A"/>
    <property type="match status" value="1"/>
</dbReference>
<dbReference type="OrthoDB" id="153025at2"/>
<gene>
    <name evidence="3" type="ORF">GA0070613_5591</name>
</gene>
<dbReference type="SUPFAM" id="SSF53448">
    <property type="entry name" value="Nucleotide-diphospho-sugar transferases"/>
    <property type="match status" value="1"/>
</dbReference>
<keyword evidence="4" id="KW-1185">Reference proteome</keyword>
<dbReference type="RefSeq" id="WP_089014924.1">
    <property type="nucleotide sequence ID" value="NZ_LT607754.1"/>
</dbReference>
<evidence type="ECO:0000256" key="1">
    <source>
        <dbReference type="SAM" id="MobiDB-lite"/>
    </source>
</evidence>
<name>A0A1C5JVZ8_9ACTN</name>
<dbReference type="InterPro" id="IPR050834">
    <property type="entry name" value="Glycosyltransf_2"/>
</dbReference>